<sequence>MGTRGVGDAATAQAAGAQDVLLISQCRICQQHRSQTFCLSNHNKQEKGERAQEMPSKGSRCLTVRWDLHCLQLAARLNKAQAVSPHLLIKTSLMLLNDCFPPLIAISCQPACFLTRSSPSTCIWLDDLLKGRAAKAVSLKPADKKQKGKREARTEVPFWSLRAQAISRKVRGCALTAASMAKARDMCSTRRDGVSDVWSLLESKPQSYKCETLIGKE</sequence>
<gene>
    <name evidence="1" type="ORF">Anapl_01488</name>
</gene>
<proteinExistence type="predicted"/>
<name>R0KE17_ANAPL</name>
<organism evidence="1 2">
    <name type="scientific">Anas platyrhynchos</name>
    <name type="common">Mallard</name>
    <name type="synonym">Anas boschas</name>
    <dbReference type="NCBI Taxonomy" id="8839"/>
    <lineage>
        <taxon>Eukaryota</taxon>
        <taxon>Metazoa</taxon>
        <taxon>Chordata</taxon>
        <taxon>Craniata</taxon>
        <taxon>Vertebrata</taxon>
        <taxon>Euteleostomi</taxon>
        <taxon>Archelosauria</taxon>
        <taxon>Archosauria</taxon>
        <taxon>Dinosauria</taxon>
        <taxon>Saurischia</taxon>
        <taxon>Theropoda</taxon>
        <taxon>Coelurosauria</taxon>
        <taxon>Aves</taxon>
        <taxon>Neognathae</taxon>
        <taxon>Galloanserae</taxon>
        <taxon>Anseriformes</taxon>
        <taxon>Anatidae</taxon>
        <taxon>Anatinae</taxon>
        <taxon>Anas</taxon>
    </lineage>
</organism>
<dbReference type="EMBL" id="KB742459">
    <property type="protein sequence ID" value="EOB08272.1"/>
    <property type="molecule type" value="Genomic_DNA"/>
</dbReference>
<accession>R0KE17</accession>
<protein>
    <submittedName>
        <fullName evidence="1">Uncharacterized protein</fullName>
    </submittedName>
</protein>
<reference evidence="2" key="1">
    <citation type="journal article" date="2013" name="Nat. Genet.">
        <title>The duck genome and transcriptome provide insight into an avian influenza virus reservoir species.</title>
        <authorList>
            <person name="Huang Y."/>
            <person name="Li Y."/>
            <person name="Burt D.W."/>
            <person name="Chen H."/>
            <person name="Zhang Y."/>
            <person name="Qian W."/>
            <person name="Kim H."/>
            <person name="Gan S."/>
            <person name="Zhao Y."/>
            <person name="Li J."/>
            <person name="Yi K."/>
            <person name="Feng H."/>
            <person name="Zhu P."/>
            <person name="Li B."/>
            <person name="Liu Q."/>
            <person name="Fairley S."/>
            <person name="Magor K.E."/>
            <person name="Du Z."/>
            <person name="Hu X."/>
            <person name="Goodman L."/>
            <person name="Tafer H."/>
            <person name="Vignal A."/>
            <person name="Lee T."/>
            <person name="Kim K.W."/>
            <person name="Sheng Z."/>
            <person name="An Y."/>
            <person name="Searle S."/>
            <person name="Herrero J."/>
            <person name="Groenen M.A."/>
            <person name="Crooijmans R.P."/>
            <person name="Faraut T."/>
            <person name="Cai Q."/>
            <person name="Webster R.G."/>
            <person name="Aldridge J.R."/>
            <person name="Warren W.C."/>
            <person name="Bartschat S."/>
            <person name="Kehr S."/>
            <person name="Marz M."/>
            <person name="Stadler P.F."/>
            <person name="Smith J."/>
            <person name="Kraus R.H."/>
            <person name="Zhao Y."/>
            <person name="Ren L."/>
            <person name="Fei J."/>
            <person name="Morisson M."/>
            <person name="Kaiser P."/>
            <person name="Griffin D.K."/>
            <person name="Rao M."/>
            <person name="Pitel F."/>
            <person name="Wang J."/>
            <person name="Li N."/>
        </authorList>
    </citation>
    <scope>NUCLEOTIDE SEQUENCE [LARGE SCALE GENOMIC DNA]</scope>
</reference>
<evidence type="ECO:0000313" key="1">
    <source>
        <dbReference type="EMBL" id="EOB08272.1"/>
    </source>
</evidence>
<dbReference type="Proteomes" id="UP000296049">
    <property type="component" value="Unassembled WGS sequence"/>
</dbReference>
<keyword evidence="2" id="KW-1185">Reference proteome</keyword>
<dbReference type="AlphaFoldDB" id="R0KE17"/>
<evidence type="ECO:0000313" key="2">
    <source>
        <dbReference type="Proteomes" id="UP000296049"/>
    </source>
</evidence>